<protein>
    <submittedName>
        <fullName evidence="1">Uncharacterized protein</fullName>
    </submittedName>
</protein>
<sequence>MKTAEIIKMGYVIQAFLEKEKRIDAKPKDLMPILIEKGFFKKDHREGLPLRALLRDLDRKNKLYLLPQVRADRKAKNVSWFFNAIKS</sequence>
<proteinExistence type="predicted"/>
<comment type="caution">
    <text evidence="1">The sequence shown here is derived from an EMBL/GenBank/DDBJ whole genome shotgun (WGS) entry which is preliminary data.</text>
</comment>
<dbReference type="Proteomes" id="UP000289857">
    <property type="component" value="Unassembled WGS sequence"/>
</dbReference>
<dbReference type="AlphaFoldDB" id="A0A4Q1K4E5"/>
<name>A0A4Q1K4E5_9FLAO</name>
<keyword evidence="2" id="KW-1185">Reference proteome</keyword>
<dbReference type="EMBL" id="SBKN01000010">
    <property type="protein sequence ID" value="RXR20195.1"/>
    <property type="molecule type" value="Genomic_DNA"/>
</dbReference>
<accession>A0A4Q1K4E5</accession>
<dbReference type="OrthoDB" id="1093631at2"/>
<dbReference type="RefSeq" id="WP_129462416.1">
    <property type="nucleotide sequence ID" value="NZ_SBKN01000010.1"/>
</dbReference>
<gene>
    <name evidence="1" type="ORF">EQG61_13170</name>
</gene>
<evidence type="ECO:0000313" key="1">
    <source>
        <dbReference type="EMBL" id="RXR20195.1"/>
    </source>
</evidence>
<evidence type="ECO:0000313" key="2">
    <source>
        <dbReference type="Proteomes" id="UP000289857"/>
    </source>
</evidence>
<organism evidence="1 2">
    <name type="scientific">Flavobacterium stagni</name>
    <dbReference type="NCBI Taxonomy" id="2506421"/>
    <lineage>
        <taxon>Bacteria</taxon>
        <taxon>Pseudomonadati</taxon>
        <taxon>Bacteroidota</taxon>
        <taxon>Flavobacteriia</taxon>
        <taxon>Flavobacteriales</taxon>
        <taxon>Flavobacteriaceae</taxon>
        <taxon>Flavobacterium</taxon>
    </lineage>
</organism>
<reference evidence="2" key="1">
    <citation type="submission" date="2019-01" db="EMBL/GenBank/DDBJ databases">
        <title>Cytophagaceae bacterium strain CAR-16.</title>
        <authorList>
            <person name="Chen W.-M."/>
        </authorList>
    </citation>
    <scope>NUCLEOTIDE SEQUENCE [LARGE SCALE GENOMIC DNA]</scope>
    <source>
        <strain evidence="2">WWJ-16</strain>
    </source>
</reference>